<dbReference type="InterPro" id="IPR038013">
    <property type="entry name" value="ALG11"/>
</dbReference>
<feature type="domain" description="Glycosyl transferase family 1" evidence="13">
    <location>
        <begin position="356"/>
        <end position="491"/>
    </location>
</feature>
<dbReference type="PANTHER" id="PTHR45919:SF1">
    <property type="entry name" value="GDP-MAN:MAN(3)GLCNAC(2)-PP-DOL ALPHA-1,2-MANNOSYLTRANSFERASE"/>
    <property type="match status" value="1"/>
</dbReference>
<dbReference type="InterPro" id="IPR001296">
    <property type="entry name" value="Glyco_trans_1"/>
</dbReference>
<dbReference type="EMBL" id="JAHMUF010000001">
    <property type="protein sequence ID" value="KAG7196087.1"/>
    <property type="molecule type" value="Genomic_DNA"/>
</dbReference>
<keyword evidence="16" id="KW-1185">Reference proteome</keyword>
<dbReference type="Proteomes" id="UP000790833">
    <property type="component" value="Unassembled WGS sequence"/>
</dbReference>
<evidence type="ECO:0000256" key="6">
    <source>
        <dbReference type="ARBA" id="ARBA00022679"/>
    </source>
</evidence>
<protein>
    <recommendedName>
        <fullName evidence="4 12">GDP-Man:Man(3)GlcNAc(2)-PP-Dol alpha-1,2-mannosyltransferase</fullName>
        <ecNumber evidence="3 12">2.4.1.131</ecNumber>
    </recommendedName>
</protein>
<organism evidence="15 16">
    <name type="scientific">Scheffersomyces spartinae</name>
    <dbReference type="NCBI Taxonomy" id="45513"/>
    <lineage>
        <taxon>Eukaryota</taxon>
        <taxon>Fungi</taxon>
        <taxon>Dikarya</taxon>
        <taxon>Ascomycota</taxon>
        <taxon>Saccharomycotina</taxon>
        <taxon>Pichiomycetes</taxon>
        <taxon>Debaryomycetaceae</taxon>
        <taxon>Scheffersomyces</taxon>
    </lineage>
</organism>
<evidence type="ECO:0000256" key="1">
    <source>
        <dbReference type="ARBA" id="ARBA00004389"/>
    </source>
</evidence>
<dbReference type="InterPro" id="IPR031814">
    <property type="entry name" value="ALG11_N"/>
</dbReference>
<dbReference type="SUPFAM" id="SSF53756">
    <property type="entry name" value="UDP-Glycosyltransferase/glycogen phosphorylase"/>
    <property type="match status" value="1"/>
</dbReference>
<evidence type="ECO:0000256" key="2">
    <source>
        <dbReference type="ARBA" id="ARBA00004922"/>
    </source>
</evidence>
<dbReference type="Pfam" id="PF00534">
    <property type="entry name" value="Glycos_transf_1"/>
    <property type="match status" value="1"/>
</dbReference>
<dbReference type="Pfam" id="PF15924">
    <property type="entry name" value="ALG11_N"/>
    <property type="match status" value="1"/>
</dbReference>
<comment type="pathway">
    <text evidence="2 12">Protein modification; protein glycosylation.</text>
</comment>
<dbReference type="GO" id="GO:0004377">
    <property type="term" value="F:GDP-Man:Man(3)GlcNAc(2)-PP-Dol alpha-1,2-mannosyltransferase activity"/>
    <property type="evidence" value="ECO:0007669"/>
    <property type="project" value="UniProtKB-UniRule"/>
</dbReference>
<evidence type="ECO:0000259" key="13">
    <source>
        <dbReference type="Pfam" id="PF00534"/>
    </source>
</evidence>
<dbReference type="GeneID" id="66113473"/>
<sequence length="604" mass="68877">MFFILAVVILMACILGYQMITSVVPRFLLVTPQLWQDKIQKVIAHPKNIYLQVGGKRSSYRRRLTLASCQPSFYTNYVGNKIIIHPDDKKNKGNKFTDAMKARGINDPHRKILYGFFHPYANNGGGGEKVLWQAVKATLDASDKNVVVIYTVSTEVSPLKILGKVEDKFGIANMDSKRVVFIYLRRFNKLIDSEYWKHFTLLGQFFGSLLLGGEALFELTPDVWIDTIGLPGANWLPSVALNIPIVNYVHYPVIQPEMFTKLKFGSFKDLTNFKPLIIKDWFQMGKLIYWKLMYFVYQYLGSTVHLTLTNGTWTLQHMQNIWYYNKYLTSHTIDMLYPPCGTESLITESTTAVTRDNNSLLYIAQFRPEKRHDLIIDQYKIFLGKAISSKAKVSQIPKVIFAGSCRTEDDTATLDLLKTKVDELELNEYFEFVVDAPYLKILSLLSTSSYGLNSMWNEHFGIGVVEYMAKGVIPIVHASAGPLLDIVTGSKTDANIAWKNSSGFFFKSETDPDFQLDIQKDASEGYITYPDGSYPVLLKLLYEIFVNYPLTAQQISDMRLSCVEAVGEKFSNKQFLTLWAACMNVAEVLERRFRDDRAPVEAVY</sequence>
<keyword evidence="7" id="KW-0812">Transmembrane</keyword>
<evidence type="ECO:0000256" key="10">
    <source>
        <dbReference type="ARBA" id="ARBA00023136"/>
    </source>
</evidence>
<dbReference type="OrthoDB" id="2276068at2759"/>
<comment type="similarity">
    <text evidence="12">Belongs to the glycosyltransferase group 1 family. Glycosyltransferase 4 subfamily.</text>
</comment>
<evidence type="ECO:0000256" key="11">
    <source>
        <dbReference type="ARBA" id="ARBA00045065"/>
    </source>
</evidence>
<evidence type="ECO:0000256" key="8">
    <source>
        <dbReference type="ARBA" id="ARBA00022824"/>
    </source>
</evidence>
<keyword evidence="9" id="KW-1133">Transmembrane helix</keyword>
<evidence type="ECO:0000313" key="16">
    <source>
        <dbReference type="Proteomes" id="UP000790833"/>
    </source>
</evidence>
<evidence type="ECO:0000256" key="12">
    <source>
        <dbReference type="RuleBase" id="RU367051"/>
    </source>
</evidence>
<accession>A0A9P7VE21</accession>
<dbReference type="RefSeq" id="XP_043051632.1">
    <property type="nucleotide sequence ID" value="XM_043190955.1"/>
</dbReference>
<comment type="function">
    <text evidence="12">GDP-Man:Man(3)GlcNAc(2)-PP-Dol alpha-1,2-mannosyltransferase that operates in the biosynthetic pathway of dolichol-linked oligosaccharides, the glycan precursors employed in protein asparagine (N)-glycosylation. The assembly of dolichol-linked oligosaccharides begins on the cytosolic side of the endoplasmic reticulum membrane and finishes in its lumen. The sequential addition of sugars to dolichol pyrophosphate produces dolichol-linked oligosaccharides containing fourteen sugars, including two GlcNAcs, nine mannoses and three glucoses. Once assembled, the oligosaccharide is transferred from the lipid to nascent proteins by oligosaccharyltransferases. Catalyzes, on the cytoplasmic face of the endoplasmic reticulum, the addition of the fourth and fifth mannose residues to the dolichol-linked oligosaccharide chain, to produce Man(5)GlcNAc(2)-PP-dolichol core oligosaccharide.</text>
</comment>
<evidence type="ECO:0000313" key="15">
    <source>
        <dbReference type="EMBL" id="KAG7196087.1"/>
    </source>
</evidence>
<dbReference type="GO" id="GO:0006487">
    <property type="term" value="P:protein N-linked glycosylation"/>
    <property type="evidence" value="ECO:0007669"/>
    <property type="project" value="TreeGrafter"/>
</dbReference>
<dbReference type="GO" id="GO:0005789">
    <property type="term" value="C:endoplasmic reticulum membrane"/>
    <property type="evidence" value="ECO:0007669"/>
    <property type="project" value="UniProtKB-SubCell"/>
</dbReference>
<comment type="caution">
    <text evidence="15">The sequence shown here is derived from an EMBL/GenBank/DDBJ whole genome shotgun (WGS) entry which is preliminary data.</text>
</comment>
<dbReference type="EC" id="2.4.1.131" evidence="3 12"/>
<keyword evidence="10" id="KW-0472">Membrane</keyword>
<feature type="domain" description="ALG11 mannosyltransferase N-terminal" evidence="14">
    <location>
        <begin position="112"/>
        <end position="322"/>
    </location>
</feature>
<evidence type="ECO:0000256" key="7">
    <source>
        <dbReference type="ARBA" id="ARBA00022692"/>
    </source>
</evidence>
<reference evidence="15" key="1">
    <citation type="submission" date="2021-03" db="EMBL/GenBank/DDBJ databases">
        <authorList>
            <person name="Palmer J.M."/>
        </authorList>
    </citation>
    <scope>NUCLEOTIDE SEQUENCE</scope>
    <source>
        <strain evidence="15">ARV_011</strain>
    </source>
</reference>
<dbReference type="Gene3D" id="3.40.50.2000">
    <property type="entry name" value="Glycogen Phosphorylase B"/>
    <property type="match status" value="1"/>
</dbReference>
<comment type="subcellular location">
    <subcellularLocation>
        <location evidence="1">Endoplasmic reticulum membrane</location>
        <topology evidence="1">Single-pass membrane protein</topology>
    </subcellularLocation>
</comment>
<evidence type="ECO:0000259" key="14">
    <source>
        <dbReference type="Pfam" id="PF15924"/>
    </source>
</evidence>
<dbReference type="PANTHER" id="PTHR45919">
    <property type="entry name" value="GDP-MAN:MAN(3)GLCNAC(2)-PP-DOL ALPHA-1,2-MANNOSYLTRANSFERASE"/>
    <property type="match status" value="1"/>
</dbReference>
<name>A0A9P7VE21_9ASCO</name>
<comment type="catalytic activity">
    <reaction evidence="11 12">
        <text>an alpha-D-Man-(1-&gt;3)-[alpha-D-Man-(1-&gt;6)]-beta-D-Man-(1-&gt;4)-beta-D-GlcNAc-(1-&gt;4)-alpha-D-GlcNAc-diphospho-di-trans,poly-cis-dolichol + 2 GDP-alpha-D-mannose = an alpha-D-Man-(1-&gt;2)-alpha-D-Man-(1-&gt;2)-alpha-D-Man-(1-&gt;3)-[alpha-D-Man-(1-&gt;6)]-beta-D-Man-(1-&gt;4)-beta-D-GlcNAc-(1-&gt;4)-alpha-D-GlcNAc-diphospho-di-trans,poly-cis-dolichol + 2 GDP + 2 H(+)</text>
        <dbReference type="Rhea" id="RHEA:29523"/>
        <dbReference type="Rhea" id="RHEA-COMP:19515"/>
        <dbReference type="Rhea" id="RHEA-COMP:19516"/>
        <dbReference type="ChEBI" id="CHEBI:15378"/>
        <dbReference type="ChEBI" id="CHEBI:57527"/>
        <dbReference type="ChEBI" id="CHEBI:58189"/>
        <dbReference type="ChEBI" id="CHEBI:132511"/>
        <dbReference type="ChEBI" id="CHEBI:132515"/>
        <dbReference type="EC" id="2.4.1.131"/>
    </reaction>
    <physiologicalReaction direction="left-to-right" evidence="11 12">
        <dbReference type="Rhea" id="RHEA:29524"/>
    </physiologicalReaction>
</comment>
<keyword evidence="5 12" id="KW-0328">Glycosyltransferase</keyword>
<keyword evidence="8 12" id="KW-0256">Endoplasmic reticulum</keyword>
<evidence type="ECO:0000256" key="5">
    <source>
        <dbReference type="ARBA" id="ARBA00022676"/>
    </source>
</evidence>
<proteinExistence type="inferred from homology"/>
<keyword evidence="6 12" id="KW-0808">Transferase</keyword>
<evidence type="ECO:0000256" key="3">
    <source>
        <dbReference type="ARBA" id="ARBA00012645"/>
    </source>
</evidence>
<evidence type="ECO:0000256" key="4">
    <source>
        <dbReference type="ARBA" id="ARBA00022018"/>
    </source>
</evidence>
<evidence type="ECO:0000256" key="9">
    <source>
        <dbReference type="ARBA" id="ARBA00022989"/>
    </source>
</evidence>
<dbReference type="AlphaFoldDB" id="A0A9P7VE21"/>
<gene>
    <name evidence="15" type="primary">ALG11</name>
    <name evidence="15" type="ORF">KQ657_000099</name>
</gene>
<dbReference type="CDD" id="cd03806">
    <property type="entry name" value="GT4_ALG11-like"/>
    <property type="match status" value="1"/>
</dbReference>